<dbReference type="EMBL" id="JACAZH010000005">
    <property type="protein sequence ID" value="KAF7367491.1"/>
    <property type="molecule type" value="Genomic_DNA"/>
</dbReference>
<feature type="binding site" evidence="5">
    <location>
        <begin position="492"/>
        <end position="499"/>
    </location>
    <ligand>
        <name>ATP</name>
        <dbReference type="ChEBI" id="CHEBI:30616"/>
    </ligand>
</feature>
<dbReference type="GO" id="GO:0016787">
    <property type="term" value="F:hydrolase activity"/>
    <property type="evidence" value="ECO:0007669"/>
    <property type="project" value="UniProtKB-UniRule"/>
</dbReference>
<accession>A0A8H6Z075</accession>
<feature type="domain" description="UvrD-like helicase ATP-binding" evidence="7">
    <location>
        <begin position="471"/>
        <end position="823"/>
    </location>
</feature>
<evidence type="ECO:0000256" key="5">
    <source>
        <dbReference type="PROSITE-ProRule" id="PRU00560"/>
    </source>
</evidence>
<keyword evidence="9" id="KW-1185">Reference proteome</keyword>
<evidence type="ECO:0000256" key="3">
    <source>
        <dbReference type="ARBA" id="ARBA00022806"/>
    </source>
</evidence>
<dbReference type="GO" id="GO:0004386">
    <property type="term" value="F:helicase activity"/>
    <property type="evidence" value="ECO:0007669"/>
    <property type="project" value="UniProtKB-UniRule"/>
</dbReference>
<dbReference type="GO" id="GO:0005524">
    <property type="term" value="F:ATP binding"/>
    <property type="evidence" value="ECO:0007669"/>
    <property type="project" value="UniProtKB-UniRule"/>
</dbReference>
<dbReference type="PANTHER" id="PTHR21529:SF4">
    <property type="entry name" value="TPR AND ANKYRIN REPEAT-CONTAINING PROTEIN 1"/>
    <property type="match status" value="1"/>
</dbReference>
<dbReference type="InterPro" id="IPR014016">
    <property type="entry name" value="UvrD-like_ATP-bd"/>
</dbReference>
<evidence type="ECO:0000256" key="6">
    <source>
        <dbReference type="SAM" id="MobiDB-lite"/>
    </source>
</evidence>
<keyword evidence="3 5" id="KW-0347">Helicase</keyword>
<dbReference type="SUPFAM" id="SSF52540">
    <property type="entry name" value="P-loop containing nucleoside triphosphate hydrolases"/>
    <property type="match status" value="1"/>
</dbReference>
<evidence type="ECO:0000313" key="9">
    <source>
        <dbReference type="Proteomes" id="UP000623467"/>
    </source>
</evidence>
<protein>
    <submittedName>
        <fullName evidence="8">UvrD-like helicase ATP-binding domain-containing protein</fullName>
    </submittedName>
</protein>
<reference evidence="8" key="1">
    <citation type="submission" date="2020-05" db="EMBL/GenBank/DDBJ databases">
        <title>Mycena genomes resolve the evolution of fungal bioluminescence.</title>
        <authorList>
            <person name="Tsai I.J."/>
        </authorList>
    </citation>
    <scope>NUCLEOTIDE SEQUENCE</scope>
    <source>
        <strain evidence="8">160909Yilan</strain>
    </source>
</reference>
<organism evidence="8 9">
    <name type="scientific">Mycena sanguinolenta</name>
    <dbReference type="NCBI Taxonomy" id="230812"/>
    <lineage>
        <taxon>Eukaryota</taxon>
        <taxon>Fungi</taxon>
        <taxon>Dikarya</taxon>
        <taxon>Basidiomycota</taxon>
        <taxon>Agaricomycotina</taxon>
        <taxon>Agaricomycetes</taxon>
        <taxon>Agaricomycetidae</taxon>
        <taxon>Agaricales</taxon>
        <taxon>Marasmiineae</taxon>
        <taxon>Mycenaceae</taxon>
        <taxon>Mycena</taxon>
    </lineage>
</organism>
<dbReference type="InterPro" id="IPR027417">
    <property type="entry name" value="P-loop_NTPase"/>
</dbReference>
<feature type="compositionally biased region" description="Basic residues" evidence="6">
    <location>
        <begin position="143"/>
        <end position="157"/>
    </location>
</feature>
<dbReference type="Gene3D" id="3.40.50.300">
    <property type="entry name" value="P-loop containing nucleotide triphosphate hydrolases"/>
    <property type="match status" value="2"/>
</dbReference>
<keyword evidence="4 5" id="KW-0067">ATP-binding</keyword>
<gene>
    <name evidence="8" type="ORF">MSAN_00812000</name>
</gene>
<keyword evidence="2 5" id="KW-0378">Hydrolase</keyword>
<feature type="region of interest" description="Disordered" evidence="6">
    <location>
        <begin position="233"/>
        <end position="253"/>
    </location>
</feature>
<dbReference type="PANTHER" id="PTHR21529">
    <property type="entry name" value="MAMMARY TURMOR VIRUS RECEPTOR HOMOLOG 1, 2 MTVR1, 2"/>
    <property type="match status" value="1"/>
</dbReference>
<dbReference type="InterPro" id="IPR039904">
    <property type="entry name" value="TRANK1"/>
</dbReference>
<evidence type="ECO:0000259" key="7">
    <source>
        <dbReference type="PROSITE" id="PS51198"/>
    </source>
</evidence>
<evidence type="ECO:0000313" key="8">
    <source>
        <dbReference type="EMBL" id="KAF7367491.1"/>
    </source>
</evidence>
<keyword evidence="1 5" id="KW-0547">Nucleotide-binding</keyword>
<dbReference type="PROSITE" id="PS51198">
    <property type="entry name" value="UVRD_HELICASE_ATP_BIND"/>
    <property type="match status" value="1"/>
</dbReference>
<dbReference type="Proteomes" id="UP000623467">
    <property type="component" value="Unassembled WGS sequence"/>
</dbReference>
<name>A0A8H6Z075_9AGAR</name>
<evidence type="ECO:0000256" key="1">
    <source>
        <dbReference type="ARBA" id="ARBA00022741"/>
    </source>
</evidence>
<dbReference type="Gene3D" id="1.25.40.10">
    <property type="entry name" value="Tetratricopeptide repeat domain"/>
    <property type="match status" value="1"/>
</dbReference>
<dbReference type="InterPro" id="IPR014017">
    <property type="entry name" value="DNA_helicase_UvrD-like_C"/>
</dbReference>
<dbReference type="InterPro" id="IPR011990">
    <property type="entry name" value="TPR-like_helical_dom_sf"/>
</dbReference>
<dbReference type="Pfam" id="PF13361">
    <property type="entry name" value="UvrD_C"/>
    <property type="match status" value="1"/>
</dbReference>
<evidence type="ECO:0000256" key="2">
    <source>
        <dbReference type="ARBA" id="ARBA00022801"/>
    </source>
</evidence>
<dbReference type="SUPFAM" id="SSF48452">
    <property type="entry name" value="TPR-like"/>
    <property type="match status" value="1"/>
</dbReference>
<sequence>MVPPHKSCYRSDLFDSAILTSVEAVECAVEEFEAIVNETNINRILHEVIAQERPEVVRLVVSSLSEELIMSCFPTTPDGFTDSMAWKILSQLSKFFLFAQSIPTLHGNHHMLVKEAPDILAAVASKVFTDGAEPDSAPPTGGKKGKPASQKKTKMARRMAAQSKNTLDSTPFEHLNIPVPETPDEVRQCVELVLATQRSILEAYLESLQIPAVAASVKAAILPAETTWCLESQDQSKAEEAGVGPTLESNESPQESYVAVQPVKFATLYRKRATGFGEWEVNMAPRALRDLHEYNRRDRKTFSLIVCKMRDLSNGDFSPESYMQINGGNVEVPIYSAKITEELRLVYQIDCVPIYENKCKSEQQMLKIFGVYEDAQLTRGTFWDSMSRELGKKGQEYQDRCSLRQRVAGTEGHTFEPVRFPAQEEAGFSPGGVLNLPSDDAEQIQSLLLKTVHFSEELLNNILSDRDVAVILQVSPDELEVIEHPHSCYVLGRSGTGKSTTIIYKMLMVEVSSELSPPTARKIRQLFVCKSAILADRVGEHFAQLIRGYRPVAVSENVKAAKRAHRALVNEEDYLENDWPSDLPKKYSDLQDTDFPLFISFEQLCSMIENDMLATGINVVQKPTLTYDKFRREYWPHFHQSLRKGFESSMVFSEFMGVIMGSEEALTAKSRYLERETYLNLSERGQSTFADQRGRIYDLFERYLNTKRRQGDTDAADRTHSILKFFQDHGVPGRKVDYLYVDETQDNLLVDTLFLRLLCVNPNGLFWAGDTAQTISVGSSFRFAELKAFLFRIESQRQKKHALSFYPAIPPQVFQLTVNYRSHAAIVNCARSVIEVITKFWPNSIDRLWPERGTVDGLRPIFFTNWESESVQSKQFLFGDTPSGGPIELGAHQCILVRDDAARKILQELVGEIGLIMTLDQSKGLEFNDVLLYNFFADSGVTETAWRVVLNAIDNGPPAPALDTVRHASVCTELKFLYVAITRARNNIWIADCSTKGEPMRMLWTSKNQVENCVLGKDTPRFAISSTPEEWAERGRKLFDHRQFSQARLSYTRAYMPHEAAIAEAYHLREEARDMKSTGECFENAEDVVQAITAYRLARSFGRVAELYRQLGKFDEAVATVQNHGQDIDPGIVRRVINVARSFYFNKGQLEKASKLFIKQEEALAYLEDRGMNGERATCQTDGIPLLLSLLEKVARIDIAAVSQSKRDEILMFQAIADQDGPRLRQLSQSFLMINNQPAALLCLDHYFYELPNMPGLPIEAVAGNLQNFFQYVKLLHTVALNVDPCSSSATKKLFGYRKEGENSYSIPTGTFIHGALSDASSDESCLLTSSDLRTVFQRSLRDRMVEKIRKENELCRITKAFGGPCPTFALFSGHCNRANCPQEHILLPAFDSRHYNLRVRILLQQILIYQGLNDIDTDQRRFWLSRLYDVLNPVSYLLGSAASLDLSLIPEAQPGSTNR</sequence>
<comment type="caution">
    <text evidence="8">The sequence shown here is derived from an EMBL/GenBank/DDBJ whole genome shotgun (WGS) entry which is preliminary data.</text>
</comment>
<dbReference type="OrthoDB" id="3156807at2759"/>
<feature type="region of interest" description="Disordered" evidence="6">
    <location>
        <begin position="131"/>
        <end position="179"/>
    </location>
</feature>
<evidence type="ECO:0000256" key="4">
    <source>
        <dbReference type="ARBA" id="ARBA00022840"/>
    </source>
</evidence>
<dbReference type="Pfam" id="PF00580">
    <property type="entry name" value="UvrD-helicase"/>
    <property type="match status" value="1"/>
</dbReference>
<proteinExistence type="predicted"/>